<keyword evidence="2" id="KW-1185">Reference proteome</keyword>
<sequence length="45" mass="5000">MIPLVEENIKGQVQLELRDIESSKVIYSGKGKSTGIEYGGEMMKL</sequence>
<protein>
    <submittedName>
        <fullName evidence="1">Uncharacterized protein</fullName>
    </submittedName>
</protein>
<dbReference type="AlphaFoldDB" id="A0A9J6P0N6"/>
<organism evidence="1 2">
    <name type="scientific">Oceanirhabdus seepicola</name>
    <dbReference type="NCBI Taxonomy" id="2828781"/>
    <lineage>
        <taxon>Bacteria</taxon>
        <taxon>Bacillati</taxon>
        <taxon>Bacillota</taxon>
        <taxon>Clostridia</taxon>
        <taxon>Eubacteriales</taxon>
        <taxon>Clostridiaceae</taxon>
        <taxon>Oceanirhabdus</taxon>
    </lineage>
</organism>
<evidence type="ECO:0000313" key="1">
    <source>
        <dbReference type="EMBL" id="MCM1989461.1"/>
    </source>
</evidence>
<comment type="caution">
    <text evidence="1">The sequence shown here is derived from an EMBL/GenBank/DDBJ whole genome shotgun (WGS) entry which is preliminary data.</text>
</comment>
<reference evidence="1" key="2">
    <citation type="submission" date="2021-04" db="EMBL/GenBank/DDBJ databases">
        <authorList>
            <person name="Dong X."/>
        </authorList>
    </citation>
    <scope>NUCLEOTIDE SEQUENCE</scope>
    <source>
        <strain evidence="1">ZWT</strain>
    </source>
</reference>
<gene>
    <name evidence="1" type="ORF">KDK92_06890</name>
</gene>
<accession>A0A9J6P0N6</accession>
<dbReference type="EMBL" id="JAGSOJ010000001">
    <property type="protein sequence ID" value="MCM1989461.1"/>
    <property type="molecule type" value="Genomic_DNA"/>
</dbReference>
<evidence type="ECO:0000313" key="2">
    <source>
        <dbReference type="Proteomes" id="UP001056429"/>
    </source>
</evidence>
<dbReference type="Proteomes" id="UP001056429">
    <property type="component" value="Unassembled WGS sequence"/>
</dbReference>
<proteinExistence type="predicted"/>
<reference evidence="1" key="1">
    <citation type="journal article" date="2021" name="mSystems">
        <title>Bacteria and Archaea Synergistically Convert Glycine Betaine to Biogenic Methane in the Formosa Cold Seep of the South China Sea.</title>
        <authorList>
            <person name="Li L."/>
            <person name="Zhang W."/>
            <person name="Zhang S."/>
            <person name="Song L."/>
            <person name="Sun Q."/>
            <person name="Zhang H."/>
            <person name="Xiang H."/>
            <person name="Dong X."/>
        </authorList>
    </citation>
    <scope>NUCLEOTIDE SEQUENCE</scope>
    <source>
        <strain evidence="1">ZWT</strain>
    </source>
</reference>
<name>A0A9J6P0N6_9CLOT</name>
<dbReference type="RefSeq" id="WP_250858456.1">
    <property type="nucleotide sequence ID" value="NZ_JAGSOJ010000001.1"/>
</dbReference>